<dbReference type="CDD" id="cd06261">
    <property type="entry name" value="TM_PBP2"/>
    <property type="match status" value="1"/>
</dbReference>
<comment type="caution">
    <text evidence="9">The sequence shown here is derived from an EMBL/GenBank/DDBJ whole genome shotgun (WGS) entry which is preliminary data.</text>
</comment>
<evidence type="ECO:0000256" key="1">
    <source>
        <dbReference type="ARBA" id="ARBA00004651"/>
    </source>
</evidence>
<dbReference type="PROSITE" id="PS50928">
    <property type="entry name" value="ABC_TM1"/>
    <property type="match status" value="1"/>
</dbReference>
<dbReference type="Gene3D" id="1.10.3720.10">
    <property type="entry name" value="MetI-like"/>
    <property type="match status" value="1"/>
</dbReference>
<keyword evidence="2 7" id="KW-0813">Transport</keyword>
<feature type="transmembrane region" description="Helical" evidence="7">
    <location>
        <begin position="21"/>
        <end position="40"/>
    </location>
</feature>
<feature type="transmembrane region" description="Helical" evidence="7">
    <location>
        <begin position="80"/>
        <end position="105"/>
    </location>
</feature>
<evidence type="ECO:0000256" key="6">
    <source>
        <dbReference type="ARBA" id="ARBA00023136"/>
    </source>
</evidence>
<comment type="similarity">
    <text evidence="7">Belongs to the binding-protein-dependent transport system permease family.</text>
</comment>
<feature type="transmembrane region" description="Helical" evidence="7">
    <location>
        <begin position="126"/>
        <end position="145"/>
    </location>
</feature>
<gene>
    <name evidence="9" type="ORF">GCM10011609_29010</name>
</gene>
<feature type="transmembrane region" description="Helical" evidence="7">
    <location>
        <begin position="216"/>
        <end position="234"/>
    </location>
</feature>
<feature type="transmembrane region" description="Helical" evidence="7">
    <location>
        <begin position="246"/>
        <end position="267"/>
    </location>
</feature>
<dbReference type="PANTHER" id="PTHR30043:SF1">
    <property type="entry name" value="ABC TRANSPORT SYSTEM PERMEASE PROTEIN P69"/>
    <property type="match status" value="1"/>
</dbReference>
<proteinExistence type="inferred from homology"/>
<keyword evidence="4 7" id="KW-0812">Transmembrane</keyword>
<evidence type="ECO:0000256" key="3">
    <source>
        <dbReference type="ARBA" id="ARBA00022475"/>
    </source>
</evidence>
<feature type="domain" description="ABC transmembrane type-1" evidence="8">
    <location>
        <begin position="81"/>
        <end position="264"/>
    </location>
</feature>
<comment type="subcellular location">
    <subcellularLocation>
        <location evidence="1 7">Cell membrane</location>
        <topology evidence="1 7">Multi-pass membrane protein</topology>
    </subcellularLocation>
</comment>
<dbReference type="Proteomes" id="UP000597656">
    <property type="component" value="Unassembled WGS sequence"/>
</dbReference>
<dbReference type="RefSeq" id="WP_229693374.1">
    <property type="nucleotide sequence ID" value="NZ_BMNC01000003.1"/>
</dbReference>
<dbReference type="EMBL" id="BMNC01000003">
    <property type="protein sequence ID" value="GGM90282.1"/>
    <property type="molecule type" value="Genomic_DNA"/>
</dbReference>
<name>A0ABQ2HUB8_9PSEU</name>
<evidence type="ECO:0000256" key="4">
    <source>
        <dbReference type="ARBA" id="ARBA00022692"/>
    </source>
</evidence>
<dbReference type="NCBIfam" id="TIGR01097">
    <property type="entry name" value="PhnE"/>
    <property type="match status" value="1"/>
</dbReference>
<evidence type="ECO:0000256" key="7">
    <source>
        <dbReference type="RuleBase" id="RU363032"/>
    </source>
</evidence>
<keyword evidence="10" id="KW-1185">Reference proteome</keyword>
<dbReference type="InterPro" id="IPR035906">
    <property type="entry name" value="MetI-like_sf"/>
</dbReference>
<evidence type="ECO:0000256" key="5">
    <source>
        <dbReference type="ARBA" id="ARBA00022989"/>
    </source>
</evidence>
<dbReference type="PANTHER" id="PTHR30043">
    <property type="entry name" value="PHOSPHONATES TRANSPORT SYSTEM PERMEASE PROTEIN"/>
    <property type="match status" value="1"/>
</dbReference>
<keyword evidence="3" id="KW-1003">Cell membrane</keyword>
<protein>
    <submittedName>
        <fullName evidence="9">Membrane channel protein component of Pn transporter</fullName>
    </submittedName>
</protein>
<keyword evidence="6 7" id="KW-0472">Membrane</keyword>
<dbReference type="Pfam" id="PF00528">
    <property type="entry name" value="BPD_transp_1"/>
    <property type="match status" value="1"/>
</dbReference>
<dbReference type="SUPFAM" id="SSF161098">
    <property type="entry name" value="MetI-like"/>
    <property type="match status" value="1"/>
</dbReference>
<organism evidence="9 10">
    <name type="scientific">Lentzea pudingi</name>
    <dbReference type="NCBI Taxonomy" id="1789439"/>
    <lineage>
        <taxon>Bacteria</taxon>
        <taxon>Bacillati</taxon>
        <taxon>Actinomycetota</taxon>
        <taxon>Actinomycetes</taxon>
        <taxon>Pseudonocardiales</taxon>
        <taxon>Pseudonocardiaceae</taxon>
        <taxon>Lentzea</taxon>
    </lineage>
</organism>
<evidence type="ECO:0000313" key="10">
    <source>
        <dbReference type="Proteomes" id="UP000597656"/>
    </source>
</evidence>
<reference evidence="10" key="1">
    <citation type="journal article" date="2019" name="Int. J. Syst. Evol. Microbiol.">
        <title>The Global Catalogue of Microorganisms (GCM) 10K type strain sequencing project: providing services to taxonomists for standard genome sequencing and annotation.</title>
        <authorList>
            <consortium name="The Broad Institute Genomics Platform"/>
            <consortium name="The Broad Institute Genome Sequencing Center for Infectious Disease"/>
            <person name="Wu L."/>
            <person name="Ma J."/>
        </authorList>
    </citation>
    <scope>NUCLEOTIDE SEQUENCE [LARGE SCALE GENOMIC DNA]</scope>
    <source>
        <strain evidence="10">CGMCC 4.7319</strain>
    </source>
</reference>
<evidence type="ECO:0000259" key="8">
    <source>
        <dbReference type="PROSITE" id="PS50928"/>
    </source>
</evidence>
<evidence type="ECO:0000313" key="9">
    <source>
        <dbReference type="EMBL" id="GGM90282.1"/>
    </source>
</evidence>
<accession>A0ABQ2HUB8</accession>
<keyword evidence="5 7" id="KW-1133">Transmembrane helix</keyword>
<dbReference type="InterPro" id="IPR000515">
    <property type="entry name" value="MetI-like"/>
</dbReference>
<sequence length="277" mass="29196">MTTVDGVRRLPVPPKPRRPKAMLIGWAIAAVVVAAHTVAWETTGISLGALVDGWRGMADFLGEAIPPDLSWKVLGPSLDAALVTLWIGLLGTTLSVPISLLLALLAARGTAPAEWVYQAARAVLSFLRAVPDVVFALIFVTAVGLGPFPGVLALVCHNVGVMGKLWAEALEDADPGPPQALRSAGANRVQVAAHALLPSVLPQLAGLLMYRFDVNVRSSLVLGLVGAGGIGFLINQSIKLFKFDEMLTHILVVVVLVVAVDRLSAVVRRRLSEGDHA</sequence>
<dbReference type="InterPro" id="IPR005769">
    <property type="entry name" value="PhnE/PtxC"/>
</dbReference>
<evidence type="ECO:0000256" key="2">
    <source>
        <dbReference type="ARBA" id="ARBA00022448"/>
    </source>
</evidence>